<sequence>HRIVFVKNLSFKVTTEELFDLFGRFGAIRQIRLGDSQQTRGTAFVVYESAVDAKQALDKLQGFNFQERYLVCLMHQVDKTLLASGASSLEQRQQALDAAKEKYNI</sequence>
<dbReference type="EMBL" id="MCFI01000002">
    <property type="protein sequence ID" value="ORY87121.1"/>
    <property type="molecule type" value="Genomic_DNA"/>
</dbReference>
<accession>A0A1Y2FSY9</accession>
<gene>
    <name evidence="8" type="ORF">BCR37DRAFT_333839</name>
</gene>
<evidence type="ECO:0000256" key="5">
    <source>
        <dbReference type="ARBA" id="ARBA00023242"/>
    </source>
</evidence>
<dbReference type="GO" id="GO:0003723">
    <property type="term" value="F:RNA binding"/>
    <property type="evidence" value="ECO:0007669"/>
    <property type="project" value="UniProtKB-UniRule"/>
</dbReference>
<dbReference type="PANTHER" id="PTHR10352">
    <property type="entry name" value="EUKARYOTIC TRANSLATION INITIATION FACTOR 3 SUBUNIT G"/>
    <property type="match status" value="1"/>
</dbReference>
<evidence type="ECO:0000256" key="6">
    <source>
        <dbReference type="PROSITE-ProRule" id="PRU00176"/>
    </source>
</evidence>
<dbReference type="Proteomes" id="UP000193685">
    <property type="component" value="Unassembled WGS sequence"/>
</dbReference>
<dbReference type="Pfam" id="PF00076">
    <property type="entry name" value="RRM_1"/>
    <property type="match status" value="1"/>
</dbReference>
<dbReference type="AlphaFoldDB" id="A0A1Y2FSY9"/>
<comment type="caution">
    <text evidence="8">The sequence shown here is derived from an EMBL/GenBank/DDBJ whole genome shotgun (WGS) entry which is preliminary data.</text>
</comment>
<dbReference type="InterPro" id="IPR034150">
    <property type="entry name" value="SF3B6_RRM"/>
</dbReference>
<dbReference type="SUPFAM" id="SSF54928">
    <property type="entry name" value="RNA-binding domain, RBD"/>
    <property type="match status" value="1"/>
</dbReference>
<feature type="non-terminal residue" evidence="8">
    <location>
        <position position="105"/>
    </location>
</feature>
<dbReference type="OrthoDB" id="275748at2759"/>
<dbReference type="PROSITE" id="PS50102">
    <property type="entry name" value="RRM"/>
    <property type="match status" value="1"/>
</dbReference>
<feature type="domain" description="RRM" evidence="7">
    <location>
        <begin position="2"/>
        <end position="70"/>
    </location>
</feature>
<keyword evidence="5" id="KW-0539">Nucleus</keyword>
<dbReference type="InterPro" id="IPR012677">
    <property type="entry name" value="Nucleotide-bd_a/b_plait_sf"/>
</dbReference>
<keyword evidence="2" id="KW-0507">mRNA processing</keyword>
<dbReference type="OMA" id="HQPDKMV"/>
<evidence type="ECO:0000256" key="4">
    <source>
        <dbReference type="ARBA" id="ARBA00023187"/>
    </source>
</evidence>
<keyword evidence="9" id="KW-1185">Reference proteome</keyword>
<keyword evidence="4" id="KW-0508">mRNA splicing</keyword>
<proteinExistence type="predicted"/>
<feature type="non-terminal residue" evidence="8">
    <location>
        <position position="1"/>
    </location>
</feature>
<dbReference type="GO" id="GO:0005634">
    <property type="term" value="C:nucleus"/>
    <property type="evidence" value="ECO:0007669"/>
    <property type="project" value="UniProtKB-SubCell"/>
</dbReference>
<organism evidence="8 9">
    <name type="scientific">Protomyces lactucae-debilis</name>
    <dbReference type="NCBI Taxonomy" id="2754530"/>
    <lineage>
        <taxon>Eukaryota</taxon>
        <taxon>Fungi</taxon>
        <taxon>Dikarya</taxon>
        <taxon>Ascomycota</taxon>
        <taxon>Taphrinomycotina</taxon>
        <taxon>Taphrinomycetes</taxon>
        <taxon>Taphrinales</taxon>
        <taxon>Protomycetaceae</taxon>
        <taxon>Protomyces</taxon>
    </lineage>
</organism>
<dbReference type="InterPro" id="IPR000504">
    <property type="entry name" value="RRM_dom"/>
</dbReference>
<dbReference type="GeneID" id="63783716"/>
<evidence type="ECO:0000313" key="8">
    <source>
        <dbReference type="EMBL" id="ORY87121.1"/>
    </source>
</evidence>
<evidence type="ECO:0000313" key="9">
    <source>
        <dbReference type="Proteomes" id="UP000193685"/>
    </source>
</evidence>
<comment type="subcellular location">
    <subcellularLocation>
        <location evidence="1">Nucleus</location>
    </subcellularLocation>
</comment>
<dbReference type="GO" id="GO:0006397">
    <property type="term" value="P:mRNA processing"/>
    <property type="evidence" value="ECO:0007669"/>
    <property type="project" value="UniProtKB-KW"/>
</dbReference>
<name>A0A1Y2FSY9_PROLT</name>
<reference evidence="8 9" key="1">
    <citation type="submission" date="2016-07" db="EMBL/GenBank/DDBJ databases">
        <title>Pervasive Adenine N6-methylation of Active Genes in Fungi.</title>
        <authorList>
            <consortium name="DOE Joint Genome Institute"/>
            <person name="Mondo S.J."/>
            <person name="Dannebaum R.O."/>
            <person name="Kuo R.C."/>
            <person name="Labutti K."/>
            <person name="Haridas S."/>
            <person name="Kuo A."/>
            <person name="Salamov A."/>
            <person name="Ahrendt S.R."/>
            <person name="Lipzen A."/>
            <person name="Sullivan W."/>
            <person name="Andreopoulos W.B."/>
            <person name="Clum A."/>
            <person name="Lindquist E."/>
            <person name="Daum C."/>
            <person name="Ramamoorthy G.K."/>
            <person name="Gryganskyi A."/>
            <person name="Culley D."/>
            <person name="Magnuson J.K."/>
            <person name="James T.Y."/>
            <person name="O'Malley M.A."/>
            <person name="Stajich J.E."/>
            <person name="Spatafora J.W."/>
            <person name="Visel A."/>
            <person name="Grigoriev I.V."/>
        </authorList>
    </citation>
    <scope>NUCLEOTIDE SEQUENCE [LARGE SCALE GENOMIC DNA]</scope>
    <source>
        <strain evidence="8 9">12-1054</strain>
    </source>
</reference>
<evidence type="ECO:0000259" key="7">
    <source>
        <dbReference type="PROSITE" id="PS50102"/>
    </source>
</evidence>
<evidence type="ECO:0000256" key="2">
    <source>
        <dbReference type="ARBA" id="ARBA00022664"/>
    </source>
</evidence>
<keyword evidence="3 6" id="KW-0694">RNA-binding</keyword>
<protein>
    <recommendedName>
        <fullName evidence="7">RRM domain-containing protein</fullName>
    </recommendedName>
</protein>
<dbReference type="InterPro" id="IPR035979">
    <property type="entry name" value="RBD_domain_sf"/>
</dbReference>
<dbReference type="GO" id="GO:0008380">
    <property type="term" value="P:RNA splicing"/>
    <property type="evidence" value="ECO:0007669"/>
    <property type="project" value="UniProtKB-KW"/>
</dbReference>
<dbReference type="Gene3D" id="3.30.70.330">
    <property type="match status" value="1"/>
</dbReference>
<dbReference type="STRING" id="56484.A0A1Y2FSY9"/>
<evidence type="ECO:0000256" key="1">
    <source>
        <dbReference type="ARBA" id="ARBA00004123"/>
    </source>
</evidence>
<dbReference type="RefSeq" id="XP_040727977.1">
    <property type="nucleotide sequence ID" value="XM_040867117.1"/>
</dbReference>
<evidence type="ECO:0000256" key="3">
    <source>
        <dbReference type="ARBA" id="ARBA00022884"/>
    </source>
</evidence>
<dbReference type="SMART" id="SM00360">
    <property type="entry name" value="RRM"/>
    <property type="match status" value="1"/>
</dbReference>
<dbReference type="CDD" id="cd12241">
    <property type="entry name" value="RRM_SF3B14"/>
    <property type="match status" value="1"/>
</dbReference>